<evidence type="ECO:0000256" key="5">
    <source>
        <dbReference type="PIRSR" id="PIRSR000097-2"/>
    </source>
</evidence>
<dbReference type="InterPro" id="IPR036812">
    <property type="entry name" value="NAD(P)_OxRdtase_dom_sf"/>
</dbReference>
<evidence type="ECO:0000256" key="3">
    <source>
        <dbReference type="ARBA" id="ARBA00023002"/>
    </source>
</evidence>
<dbReference type="InterPro" id="IPR023210">
    <property type="entry name" value="NADP_OxRdtase_dom"/>
</dbReference>
<evidence type="ECO:0000256" key="4">
    <source>
        <dbReference type="PIRSR" id="PIRSR000097-1"/>
    </source>
</evidence>
<sequence>MSSGRTLKLNSGYSIPVIGLGTWQSSPNQVAKAVKHALCCGYRHIDAAACYGNESEVGEGIRASGVPRADIFVTSKLWNTHHGPEDVEEALDETLNNLGTDYLDLYLVHWPVSFKKGSGPKDLWPINPQTGAVHVIDVPDAETWKAMEALVKKGKVRSIGVSNFTRERMESLLQTVEIKPAVNQIEAHPYLQQPTLLDWLKTQNIVAQAYSHTGNNIYGKPKAVDDPVIMKIADKLGRQPTQVLIQWATQRGMVVLPKSVTPSRIEANFQAFELPQDAFEQISGLDRHTRYNFPLRLGVNIFGEHDEETLRKGVQDLIAATREKSVNDLYEAHKKPKS</sequence>
<evidence type="ECO:0000256" key="1">
    <source>
        <dbReference type="ARBA" id="ARBA00007905"/>
    </source>
</evidence>
<dbReference type="PROSITE" id="PS00062">
    <property type="entry name" value="ALDOKETO_REDUCTASE_2"/>
    <property type="match status" value="1"/>
</dbReference>
<dbReference type="PROSITE" id="PS00798">
    <property type="entry name" value="ALDOKETO_REDUCTASE_1"/>
    <property type="match status" value="1"/>
</dbReference>
<dbReference type="Pfam" id="PF00248">
    <property type="entry name" value="Aldo_ket_red"/>
    <property type="match status" value="1"/>
</dbReference>
<evidence type="ECO:0000313" key="8">
    <source>
        <dbReference type="EMBL" id="TGJ78414.1"/>
    </source>
</evidence>
<dbReference type="InterPro" id="IPR020471">
    <property type="entry name" value="AKR"/>
</dbReference>
<dbReference type="STRING" id="37992.A0A4Z0Y3T0"/>
<dbReference type="PANTHER" id="PTHR11732">
    <property type="entry name" value="ALDO/KETO REDUCTASE"/>
    <property type="match status" value="1"/>
</dbReference>
<comment type="caution">
    <text evidence="8">The sequence shown here is derived from an EMBL/GenBank/DDBJ whole genome shotgun (WGS) entry which is preliminary data.</text>
</comment>
<reference evidence="8 9" key="1">
    <citation type="submission" date="2019-03" db="EMBL/GenBank/DDBJ databases">
        <title>Draft genome sequence of Xylaria hypoxylon DSM 108379, a ubiquitous saprotrophic-parasitic fungi on hardwood.</title>
        <authorList>
            <person name="Buettner E."/>
            <person name="Leonhardt S."/>
            <person name="Gebauer A.M."/>
            <person name="Liers C."/>
            <person name="Hofrichter M."/>
            <person name="Kellner H."/>
        </authorList>
    </citation>
    <scope>NUCLEOTIDE SEQUENCE [LARGE SCALE GENOMIC DNA]</scope>
    <source>
        <strain evidence="8 9">DSM 108379</strain>
    </source>
</reference>
<evidence type="ECO:0000313" key="9">
    <source>
        <dbReference type="Proteomes" id="UP000297716"/>
    </source>
</evidence>
<proteinExistence type="inferred from homology"/>
<dbReference type="Proteomes" id="UP000297716">
    <property type="component" value="Unassembled WGS sequence"/>
</dbReference>
<keyword evidence="2" id="KW-0521">NADP</keyword>
<organism evidence="8 9">
    <name type="scientific">Xylaria hypoxylon</name>
    <dbReference type="NCBI Taxonomy" id="37992"/>
    <lineage>
        <taxon>Eukaryota</taxon>
        <taxon>Fungi</taxon>
        <taxon>Dikarya</taxon>
        <taxon>Ascomycota</taxon>
        <taxon>Pezizomycotina</taxon>
        <taxon>Sordariomycetes</taxon>
        <taxon>Xylariomycetidae</taxon>
        <taxon>Xylariales</taxon>
        <taxon>Xylariaceae</taxon>
        <taxon>Xylaria</taxon>
    </lineage>
</organism>
<comment type="similarity">
    <text evidence="1">Belongs to the aldo/keto reductase family.</text>
</comment>
<dbReference type="FunFam" id="3.20.20.100:FF:000007">
    <property type="entry name" value="NAD(P)H-dependent D-xylose reductase xyl1"/>
    <property type="match status" value="1"/>
</dbReference>
<evidence type="ECO:0000256" key="6">
    <source>
        <dbReference type="PIRSR" id="PIRSR000097-3"/>
    </source>
</evidence>
<protein>
    <recommendedName>
        <fullName evidence="7">NADP-dependent oxidoreductase domain-containing protein</fullName>
    </recommendedName>
</protein>
<accession>A0A4Z0Y3T0</accession>
<dbReference type="GO" id="GO:0016491">
    <property type="term" value="F:oxidoreductase activity"/>
    <property type="evidence" value="ECO:0007669"/>
    <property type="project" value="UniProtKB-KW"/>
</dbReference>
<keyword evidence="3" id="KW-0560">Oxidoreductase</keyword>
<dbReference type="SUPFAM" id="SSF51430">
    <property type="entry name" value="NAD(P)-linked oxidoreductase"/>
    <property type="match status" value="1"/>
</dbReference>
<feature type="domain" description="NADP-dependent oxidoreductase" evidence="7">
    <location>
        <begin position="18"/>
        <end position="285"/>
    </location>
</feature>
<dbReference type="PROSITE" id="PS00063">
    <property type="entry name" value="ALDOKETO_REDUCTASE_3"/>
    <property type="match status" value="1"/>
</dbReference>
<evidence type="ECO:0000259" key="7">
    <source>
        <dbReference type="Pfam" id="PF00248"/>
    </source>
</evidence>
<name>A0A4Z0Y3T0_9PEZI</name>
<dbReference type="PRINTS" id="PR00069">
    <property type="entry name" value="ALDKETRDTASE"/>
</dbReference>
<dbReference type="AlphaFoldDB" id="A0A4Z0Y3T0"/>
<keyword evidence="9" id="KW-1185">Reference proteome</keyword>
<dbReference type="PIRSF" id="PIRSF000097">
    <property type="entry name" value="AKR"/>
    <property type="match status" value="1"/>
</dbReference>
<feature type="binding site" evidence="5">
    <location>
        <position position="109"/>
    </location>
    <ligand>
        <name>substrate</name>
    </ligand>
</feature>
<dbReference type="OrthoDB" id="416253at2759"/>
<dbReference type="Gene3D" id="3.20.20.100">
    <property type="entry name" value="NADP-dependent oxidoreductase domain"/>
    <property type="match status" value="1"/>
</dbReference>
<feature type="active site" description="Proton donor" evidence="4">
    <location>
        <position position="51"/>
    </location>
</feature>
<gene>
    <name evidence="8" type="ORF">E0Z10_g10352</name>
</gene>
<dbReference type="EMBL" id="SKBN01000395">
    <property type="protein sequence ID" value="TGJ78414.1"/>
    <property type="molecule type" value="Genomic_DNA"/>
</dbReference>
<feature type="site" description="Lowers pKa of active site Tyr" evidence="6">
    <location>
        <position position="76"/>
    </location>
</feature>
<dbReference type="InterPro" id="IPR018170">
    <property type="entry name" value="Aldo/ket_reductase_CS"/>
</dbReference>
<evidence type="ECO:0000256" key="2">
    <source>
        <dbReference type="ARBA" id="ARBA00022857"/>
    </source>
</evidence>